<name>A0A2S9GUZ3_9BURK</name>
<dbReference type="InterPro" id="IPR025612">
    <property type="entry name" value="YqjK"/>
</dbReference>
<dbReference type="Proteomes" id="UP000237839">
    <property type="component" value="Unassembled WGS sequence"/>
</dbReference>
<protein>
    <submittedName>
        <fullName evidence="1">YqjK-like protein</fullName>
    </submittedName>
</protein>
<dbReference type="RefSeq" id="WP_105533413.1">
    <property type="nucleotide sequence ID" value="NZ_PUGF01000021.1"/>
</dbReference>
<gene>
    <name evidence="1" type="ORF">S2091_3663</name>
</gene>
<evidence type="ECO:0000313" key="1">
    <source>
        <dbReference type="EMBL" id="PRC91547.1"/>
    </source>
</evidence>
<proteinExistence type="predicted"/>
<dbReference type="Pfam" id="PF13997">
    <property type="entry name" value="YqjK"/>
    <property type="match status" value="1"/>
</dbReference>
<dbReference type="AlphaFoldDB" id="A0A2S9GUZ3"/>
<sequence>MSRTKQLAMRRSILVAECALQRTTLAAQSHALGRITGWISASNGLVERLKNMPGWVSALLAGMLVLMPGRAVSLARNGLMIWQIWRNLKSNMDSK</sequence>
<reference evidence="1 2" key="1">
    <citation type="submission" date="2018-02" db="EMBL/GenBank/DDBJ databases">
        <title>Solimicrobium silvestre gen. nov., sp. nov., isolated from alpine forest soil.</title>
        <authorList>
            <person name="Margesin R."/>
            <person name="Albuquerque L."/>
            <person name="Zhang D.-C."/>
            <person name="Froufe H.J.C."/>
            <person name="Severino R."/>
            <person name="Roxo I."/>
            <person name="Egas C."/>
            <person name="Da Costa M.S."/>
        </authorList>
    </citation>
    <scope>NUCLEOTIDE SEQUENCE [LARGE SCALE GENOMIC DNA]</scope>
    <source>
        <strain evidence="1 2">S20-91</strain>
    </source>
</reference>
<evidence type="ECO:0000313" key="2">
    <source>
        <dbReference type="Proteomes" id="UP000237839"/>
    </source>
</evidence>
<keyword evidence="2" id="KW-1185">Reference proteome</keyword>
<organism evidence="1 2">
    <name type="scientific">Solimicrobium silvestre</name>
    <dbReference type="NCBI Taxonomy" id="2099400"/>
    <lineage>
        <taxon>Bacteria</taxon>
        <taxon>Pseudomonadati</taxon>
        <taxon>Pseudomonadota</taxon>
        <taxon>Betaproteobacteria</taxon>
        <taxon>Burkholderiales</taxon>
        <taxon>Oxalobacteraceae</taxon>
        <taxon>Solimicrobium</taxon>
    </lineage>
</organism>
<dbReference type="EMBL" id="PUGF01000021">
    <property type="protein sequence ID" value="PRC91547.1"/>
    <property type="molecule type" value="Genomic_DNA"/>
</dbReference>
<dbReference type="OrthoDB" id="6504948at2"/>
<accession>A0A2S9GUZ3</accession>
<comment type="caution">
    <text evidence="1">The sequence shown here is derived from an EMBL/GenBank/DDBJ whole genome shotgun (WGS) entry which is preliminary data.</text>
</comment>